<keyword evidence="2" id="KW-1133">Transmembrane helix</keyword>
<comment type="caution">
    <text evidence="4">The sequence shown here is derived from an EMBL/GenBank/DDBJ whole genome shotgun (WGS) entry which is preliminary data.</text>
</comment>
<feature type="region of interest" description="Disordered" evidence="1">
    <location>
        <begin position="267"/>
        <end position="295"/>
    </location>
</feature>
<keyword evidence="5" id="KW-1185">Reference proteome</keyword>
<keyword evidence="2" id="KW-0472">Membrane</keyword>
<evidence type="ECO:0000313" key="5">
    <source>
        <dbReference type="Proteomes" id="UP001480595"/>
    </source>
</evidence>
<feature type="transmembrane region" description="Helical" evidence="2">
    <location>
        <begin position="235"/>
        <end position="257"/>
    </location>
</feature>
<protein>
    <recommendedName>
        <fullName evidence="6">Mid2 domain-containing protein</fullName>
    </recommendedName>
</protein>
<sequence>MRLVPLLLLLGTLCELSYQIGFARPSFVVPVKTGSYGSNMVWNIGDVETILFNTPWPEYKIEFWQQSLIAHGAVLAAKPIYQRESPTAAASSPPCVLTQPVSPETLGQELPQVINWTVSTYELDANDSPVFFFWLREVSDSKDKELSSQSSAFFNITVKPVETTPTTTQSPSDKVPTSTSSSSSSSSTASLPSSATSGILVSQPTAADNNESPGTAPDQHAPYQQSSGLSTGATAGIGVGVGIAAIAGIACAIMLFLNRRKGERNPGFGSGVSSIPPFPNQAQQQQQQYQPSYYPPQYGMAQTFAPIEPPKEFTQYRLPPQTAQRLSDHRLYSSELPADQGWTHSQTPGNQH</sequence>
<name>A0ABR1V4F4_9PEZI</name>
<feature type="compositionally biased region" description="Polar residues" evidence="1">
    <location>
        <begin position="342"/>
        <end position="352"/>
    </location>
</feature>
<feature type="compositionally biased region" description="Polar residues" evidence="1">
    <location>
        <begin position="199"/>
        <end position="213"/>
    </location>
</feature>
<gene>
    <name evidence="4" type="ORF">PG994_007592</name>
</gene>
<feature type="compositionally biased region" description="Low complexity" evidence="1">
    <location>
        <begin position="176"/>
        <end position="197"/>
    </location>
</feature>
<feature type="chain" id="PRO_5047482526" description="Mid2 domain-containing protein" evidence="3">
    <location>
        <begin position="20"/>
        <end position="352"/>
    </location>
</feature>
<dbReference type="GeneID" id="92092064"/>
<feature type="compositionally biased region" description="Low complexity" evidence="1">
    <location>
        <begin position="280"/>
        <end position="295"/>
    </location>
</feature>
<dbReference type="Proteomes" id="UP001480595">
    <property type="component" value="Unassembled WGS sequence"/>
</dbReference>
<keyword evidence="3" id="KW-0732">Signal</keyword>
<keyword evidence="2" id="KW-0812">Transmembrane</keyword>
<feature type="region of interest" description="Disordered" evidence="1">
    <location>
        <begin position="162"/>
        <end position="227"/>
    </location>
</feature>
<feature type="signal peptide" evidence="3">
    <location>
        <begin position="1"/>
        <end position="19"/>
    </location>
</feature>
<dbReference type="EMBL" id="JAQQWL010000007">
    <property type="protein sequence ID" value="KAK8064954.1"/>
    <property type="molecule type" value="Genomic_DNA"/>
</dbReference>
<dbReference type="RefSeq" id="XP_066715943.1">
    <property type="nucleotide sequence ID" value="XM_066859001.1"/>
</dbReference>
<accession>A0ABR1V4F4</accession>
<organism evidence="4 5">
    <name type="scientific">Apiospora phragmitis</name>
    <dbReference type="NCBI Taxonomy" id="2905665"/>
    <lineage>
        <taxon>Eukaryota</taxon>
        <taxon>Fungi</taxon>
        <taxon>Dikarya</taxon>
        <taxon>Ascomycota</taxon>
        <taxon>Pezizomycotina</taxon>
        <taxon>Sordariomycetes</taxon>
        <taxon>Xylariomycetidae</taxon>
        <taxon>Amphisphaeriales</taxon>
        <taxon>Apiosporaceae</taxon>
        <taxon>Apiospora</taxon>
    </lineage>
</organism>
<feature type="region of interest" description="Disordered" evidence="1">
    <location>
        <begin position="309"/>
        <end position="352"/>
    </location>
</feature>
<dbReference type="PANTHER" id="PTHR16861:SF4">
    <property type="entry name" value="SH3 DOMAIN PROTEIN (AFU_ORTHOLOGUE AFUA_1G13610)"/>
    <property type="match status" value="1"/>
</dbReference>
<proteinExistence type="predicted"/>
<evidence type="ECO:0008006" key="6">
    <source>
        <dbReference type="Google" id="ProtNLM"/>
    </source>
</evidence>
<evidence type="ECO:0000256" key="3">
    <source>
        <dbReference type="SAM" id="SignalP"/>
    </source>
</evidence>
<evidence type="ECO:0000256" key="1">
    <source>
        <dbReference type="SAM" id="MobiDB-lite"/>
    </source>
</evidence>
<evidence type="ECO:0000313" key="4">
    <source>
        <dbReference type="EMBL" id="KAK8064954.1"/>
    </source>
</evidence>
<evidence type="ECO:0000256" key="2">
    <source>
        <dbReference type="SAM" id="Phobius"/>
    </source>
</evidence>
<dbReference type="PANTHER" id="PTHR16861">
    <property type="entry name" value="GLYCOPROTEIN 38"/>
    <property type="match status" value="1"/>
</dbReference>
<reference evidence="4 5" key="1">
    <citation type="submission" date="2023-01" db="EMBL/GenBank/DDBJ databases">
        <title>Analysis of 21 Apiospora genomes using comparative genomics revels a genus with tremendous synthesis potential of carbohydrate active enzymes and secondary metabolites.</title>
        <authorList>
            <person name="Sorensen T."/>
        </authorList>
    </citation>
    <scope>NUCLEOTIDE SEQUENCE [LARGE SCALE GENOMIC DNA]</scope>
    <source>
        <strain evidence="4 5">CBS 135458</strain>
    </source>
</reference>